<dbReference type="GO" id="GO:0016887">
    <property type="term" value="F:ATP hydrolysis activity"/>
    <property type="evidence" value="ECO:0007669"/>
    <property type="project" value="InterPro"/>
</dbReference>
<evidence type="ECO:0000256" key="2">
    <source>
        <dbReference type="ARBA" id="ARBA00022692"/>
    </source>
</evidence>
<dbReference type="Pfam" id="PF00664">
    <property type="entry name" value="ABC_membrane"/>
    <property type="match status" value="1"/>
</dbReference>
<evidence type="ECO:0000313" key="10">
    <source>
        <dbReference type="EMBL" id="EFG04763.2"/>
    </source>
</evidence>
<keyword evidence="10" id="KW-0614">Plasmid</keyword>
<dbReference type="PROSITE" id="PS50893">
    <property type="entry name" value="ABC_TRANSPORTER_2"/>
    <property type="match status" value="1"/>
</dbReference>
<keyword evidence="5 7" id="KW-1133">Transmembrane helix</keyword>
<dbReference type="GO" id="GO:0005524">
    <property type="term" value="F:ATP binding"/>
    <property type="evidence" value="ECO:0007669"/>
    <property type="project" value="UniProtKB-KW"/>
</dbReference>
<proteinExistence type="predicted"/>
<dbReference type="Pfam" id="PF00005">
    <property type="entry name" value="ABC_tran"/>
    <property type="match status" value="1"/>
</dbReference>
<evidence type="ECO:0000256" key="5">
    <source>
        <dbReference type="ARBA" id="ARBA00022989"/>
    </source>
</evidence>
<organism evidence="10 11">
    <name type="scientific">Streptomyces clavuligerus</name>
    <dbReference type="NCBI Taxonomy" id="1901"/>
    <lineage>
        <taxon>Bacteria</taxon>
        <taxon>Bacillati</taxon>
        <taxon>Actinomycetota</taxon>
        <taxon>Actinomycetes</taxon>
        <taxon>Kitasatosporales</taxon>
        <taxon>Streptomycetaceae</taxon>
        <taxon>Streptomyces</taxon>
    </lineage>
</organism>
<evidence type="ECO:0000256" key="1">
    <source>
        <dbReference type="ARBA" id="ARBA00004651"/>
    </source>
</evidence>
<dbReference type="CDD" id="cd07346">
    <property type="entry name" value="ABC_6TM_exporters"/>
    <property type="match status" value="1"/>
</dbReference>
<dbReference type="PROSITE" id="PS50929">
    <property type="entry name" value="ABC_TM1F"/>
    <property type="match status" value="1"/>
</dbReference>
<dbReference type="InterPro" id="IPR003439">
    <property type="entry name" value="ABC_transporter-like_ATP-bd"/>
</dbReference>
<dbReference type="SUPFAM" id="SSF90123">
    <property type="entry name" value="ABC transporter transmembrane region"/>
    <property type="match status" value="1"/>
</dbReference>
<sequence>MLTASAADHERGGEPLAFGPLWQLAGLTRYLRGERRAVTLLALLIPAGVALQLAAPQLLRRFVDSTLHHGSSAALTGIALWYLASAAGQMAVVVGGDAVAVRLAWRGTDRLRAELVDRCLRRPARFYQEHPPGELVERIDGDVTRLAGVMSALVLEVLAHLALVLGVLVALFLFDWRIGLVFAPFALATVVLLHRLAGRSLPLVTARQRSAADLLGFLEERLAGAEELRVNGATAHTLGALELRLADLGGRARAAARVSVRWPATVQALSALSVVLALAVSVWLHSAGRLSTGTAFATLSYALLLRRPLLTLSTRFHDLEQAVVSAGRVAELLGAPGDPGTPARARSAPLPDGPLGVGLTAVSFQYEPGEPVLRGVSLRVGPGERVGVVGRTGCGKSTLVRLVFGLQHPGRGSVTVGGREVGELDPADLRARVALVTQEVQIFHASLRDNLAFFDRSVPDRRLLAALEQAGLDDWRRGLPDGLDTPLGTADGARGMSGGQEQLLALARVFLRDPAVVLLDEPTARLDPHTEALLEPALERLLRGRTALVVQHRPHTLRQVDRIVVLDAGRVVEDGPRERLAADPGSRFHALLAPGGGTR</sequence>
<evidence type="ECO:0000256" key="7">
    <source>
        <dbReference type="SAM" id="Phobius"/>
    </source>
</evidence>
<dbReference type="InterPro" id="IPR003593">
    <property type="entry name" value="AAA+_ATPase"/>
</dbReference>
<dbReference type="PANTHER" id="PTHR24221:SF654">
    <property type="entry name" value="ATP-BINDING CASSETTE SUB-FAMILY B MEMBER 6"/>
    <property type="match status" value="1"/>
</dbReference>
<dbReference type="GO" id="GO:0005886">
    <property type="term" value="C:plasma membrane"/>
    <property type="evidence" value="ECO:0007669"/>
    <property type="project" value="UniProtKB-SubCell"/>
</dbReference>
<dbReference type="EMBL" id="CM000914">
    <property type="protein sequence ID" value="EFG04763.2"/>
    <property type="molecule type" value="Genomic_DNA"/>
</dbReference>
<geneLocation type="plasmid" evidence="10 11">
    <name>pSCL4</name>
</geneLocation>
<dbReference type="Gene3D" id="3.40.50.300">
    <property type="entry name" value="P-loop containing nucleotide triphosphate hydrolases"/>
    <property type="match status" value="1"/>
</dbReference>
<name>D5SLH0_STRCL</name>
<dbReference type="Proteomes" id="UP000002357">
    <property type="component" value="Plasmid pSCL4"/>
</dbReference>
<feature type="domain" description="ABC transmembrane type-1" evidence="9">
    <location>
        <begin position="47"/>
        <end position="321"/>
    </location>
</feature>
<feature type="transmembrane region" description="Helical" evidence="7">
    <location>
        <begin position="180"/>
        <end position="197"/>
    </location>
</feature>
<dbReference type="SUPFAM" id="SSF52540">
    <property type="entry name" value="P-loop containing nucleoside triphosphate hydrolases"/>
    <property type="match status" value="1"/>
</dbReference>
<keyword evidence="6 7" id="KW-0472">Membrane</keyword>
<protein>
    <submittedName>
        <fullName evidence="10">Moenomycin biosynthesis protein MoeJ5</fullName>
    </submittedName>
</protein>
<reference evidence="10 11" key="1">
    <citation type="journal article" date="2010" name="Genome Biol. Evol.">
        <title>The sequence of a 1.8-mb bacterial linear plasmid reveals a rich evolutionary reservoir of secondary metabolic pathways.</title>
        <authorList>
            <person name="Medema M.H."/>
            <person name="Trefzer A."/>
            <person name="Kovalchuk A."/>
            <person name="van den Berg M."/>
            <person name="Mueller U."/>
            <person name="Heijne W."/>
            <person name="Wu L."/>
            <person name="Alam M.T."/>
            <person name="Ronning C.M."/>
            <person name="Nierman W.C."/>
            <person name="Bovenberg R.A.L."/>
            <person name="Breitling R."/>
            <person name="Takano E."/>
        </authorList>
    </citation>
    <scope>NUCLEOTIDE SEQUENCE [LARGE SCALE GENOMIC DNA]</scope>
    <source>
        <strain evidence="10">ATCC 27064</strain>
        <plasmid evidence="10 11">pSCL4</plasmid>
    </source>
</reference>
<dbReference type="SMART" id="SM00382">
    <property type="entry name" value="AAA"/>
    <property type="match status" value="1"/>
</dbReference>
<dbReference type="InterPro" id="IPR011527">
    <property type="entry name" value="ABC1_TM_dom"/>
</dbReference>
<dbReference type="OrthoDB" id="9806127at2"/>
<gene>
    <name evidence="10" type="primary">moeJ5</name>
    <name evidence="10" type="ORF">SCLAV_p1277</name>
</gene>
<keyword evidence="3" id="KW-0547">Nucleotide-binding</keyword>
<keyword evidence="11" id="KW-1185">Reference proteome</keyword>
<feature type="transmembrane region" description="Helical" evidence="7">
    <location>
        <begin position="37"/>
        <end position="59"/>
    </location>
</feature>
<accession>D5SLH0</accession>
<feature type="transmembrane region" description="Helical" evidence="7">
    <location>
        <begin position="260"/>
        <end position="280"/>
    </location>
</feature>
<comment type="subcellular location">
    <subcellularLocation>
        <location evidence="1">Cell membrane</location>
        <topology evidence="1">Multi-pass membrane protein</topology>
    </subcellularLocation>
</comment>
<evidence type="ECO:0000256" key="6">
    <source>
        <dbReference type="ARBA" id="ARBA00023136"/>
    </source>
</evidence>
<feature type="transmembrane region" description="Helical" evidence="7">
    <location>
        <begin position="79"/>
        <end position="105"/>
    </location>
</feature>
<dbReference type="InterPro" id="IPR039421">
    <property type="entry name" value="Type_1_exporter"/>
</dbReference>
<feature type="transmembrane region" description="Helical" evidence="7">
    <location>
        <begin position="153"/>
        <end position="174"/>
    </location>
</feature>
<evidence type="ECO:0000313" key="11">
    <source>
        <dbReference type="Proteomes" id="UP000002357"/>
    </source>
</evidence>
<dbReference type="InterPro" id="IPR036640">
    <property type="entry name" value="ABC1_TM_sf"/>
</dbReference>
<keyword evidence="4" id="KW-0067">ATP-binding</keyword>
<dbReference type="AlphaFoldDB" id="D5SLH0"/>
<keyword evidence="2 7" id="KW-0812">Transmembrane</keyword>
<dbReference type="GO" id="GO:0140359">
    <property type="term" value="F:ABC-type transporter activity"/>
    <property type="evidence" value="ECO:0007669"/>
    <property type="project" value="InterPro"/>
</dbReference>
<dbReference type="Gene3D" id="1.20.1560.10">
    <property type="entry name" value="ABC transporter type 1, transmembrane domain"/>
    <property type="match status" value="1"/>
</dbReference>
<dbReference type="InterPro" id="IPR027417">
    <property type="entry name" value="P-loop_NTPase"/>
</dbReference>
<dbReference type="eggNOG" id="COG1132">
    <property type="taxonomic scope" value="Bacteria"/>
</dbReference>
<evidence type="ECO:0000256" key="4">
    <source>
        <dbReference type="ARBA" id="ARBA00022840"/>
    </source>
</evidence>
<evidence type="ECO:0000259" key="8">
    <source>
        <dbReference type="PROSITE" id="PS50893"/>
    </source>
</evidence>
<evidence type="ECO:0000256" key="3">
    <source>
        <dbReference type="ARBA" id="ARBA00022741"/>
    </source>
</evidence>
<evidence type="ECO:0000259" key="9">
    <source>
        <dbReference type="PROSITE" id="PS50929"/>
    </source>
</evidence>
<feature type="domain" description="ABC transporter" evidence="8">
    <location>
        <begin position="357"/>
        <end position="593"/>
    </location>
</feature>
<dbReference type="GO" id="GO:0034040">
    <property type="term" value="F:ATPase-coupled lipid transmembrane transporter activity"/>
    <property type="evidence" value="ECO:0007669"/>
    <property type="project" value="TreeGrafter"/>
</dbReference>
<dbReference type="PANTHER" id="PTHR24221">
    <property type="entry name" value="ATP-BINDING CASSETTE SUB-FAMILY B"/>
    <property type="match status" value="1"/>
</dbReference>